<organism evidence="2 3">
    <name type="scientific">Culex pipiens pipiens</name>
    <name type="common">Northern house mosquito</name>
    <dbReference type="NCBI Taxonomy" id="38569"/>
    <lineage>
        <taxon>Eukaryota</taxon>
        <taxon>Metazoa</taxon>
        <taxon>Ecdysozoa</taxon>
        <taxon>Arthropoda</taxon>
        <taxon>Hexapoda</taxon>
        <taxon>Insecta</taxon>
        <taxon>Pterygota</taxon>
        <taxon>Neoptera</taxon>
        <taxon>Endopterygota</taxon>
        <taxon>Diptera</taxon>
        <taxon>Nematocera</taxon>
        <taxon>Culicoidea</taxon>
        <taxon>Culicidae</taxon>
        <taxon>Culicinae</taxon>
        <taxon>Culicini</taxon>
        <taxon>Culex</taxon>
        <taxon>Culex</taxon>
    </lineage>
</organism>
<name>A0ABD1DR68_CULPP</name>
<feature type="region of interest" description="Disordered" evidence="1">
    <location>
        <begin position="119"/>
        <end position="174"/>
    </location>
</feature>
<feature type="region of interest" description="Disordered" evidence="1">
    <location>
        <begin position="78"/>
        <end position="98"/>
    </location>
</feature>
<reference evidence="2 3" key="1">
    <citation type="submission" date="2024-05" db="EMBL/GenBank/DDBJ databases">
        <title>Culex pipiens pipiens assembly and annotation.</title>
        <authorList>
            <person name="Alout H."/>
            <person name="Durand T."/>
        </authorList>
    </citation>
    <scope>NUCLEOTIDE SEQUENCE [LARGE SCALE GENOMIC DNA]</scope>
    <source>
        <strain evidence="2">HA-2024</strain>
        <tissue evidence="2">Whole body</tissue>
    </source>
</reference>
<keyword evidence="3" id="KW-1185">Reference proteome</keyword>
<comment type="caution">
    <text evidence="2">The sequence shown here is derived from an EMBL/GenBank/DDBJ whole genome shotgun (WGS) entry which is preliminary data.</text>
</comment>
<accession>A0ABD1DR68</accession>
<gene>
    <name evidence="2" type="ORF">pipiens_019827</name>
</gene>
<dbReference type="EMBL" id="JBEHCU010003308">
    <property type="protein sequence ID" value="KAL1402250.1"/>
    <property type="molecule type" value="Genomic_DNA"/>
</dbReference>
<protein>
    <submittedName>
        <fullName evidence="2">Uncharacterized protein</fullName>
    </submittedName>
</protein>
<evidence type="ECO:0000313" key="3">
    <source>
        <dbReference type="Proteomes" id="UP001562425"/>
    </source>
</evidence>
<evidence type="ECO:0000313" key="2">
    <source>
        <dbReference type="EMBL" id="KAL1402250.1"/>
    </source>
</evidence>
<sequence length="174" mass="19243">MPAIALSKISFCFSRPRPPIHTRTPPFWPPQILFPRITGLLPVRICTSEYREIQPARPCHVVRSNSHLHTPIESGASLDRVSPADISSSPSRINQRSETVIYVRGTRPDRTARYAAKPERNYRLASRPASVPKVSGSPHQARDAKVDGETPPAAFEARRAHGGTPAPCRRTSPI</sequence>
<dbReference type="AlphaFoldDB" id="A0ABD1DR68"/>
<evidence type="ECO:0000256" key="1">
    <source>
        <dbReference type="SAM" id="MobiDB-lite"/>
    </source>
</evidence>
<proteinExistence type="predicted"/>
<dbReference type="Proteomes" id="UP001562425">
    <property type="component" value="Unassembled WGS sequence"/>
</dbReference>
<feature type="compositionally biased region" description="Polar residues" evidence="1">
    <location>
        <begin position="85"/>
        <end position="98"/>
    </location>
</feature>